<dbReference type="GO" id="GO:0004806">
    <property type="term" value="F:triacylglycerol lipase activity"/>
    <property type="evidence" value="ECO:0007669"/>
    <property type="project" value="TreeGrafter"/>
</dbReference>
<sequence length="268" mass="28193">MPSLILDGATIDFDMTDGTGPLVVQLHGLTSSRERDAQLGLDLARALPAHRVVRYDARGHGRSTGSTEPADYGWDRLADDLLRLLDEVAPGERVHAVGPSMGTGTLLHAAAREPHRFQSLCFAVPPTAWKTRAAQADVYRAGALLVERDGVDALTQAGSTAPVPPAIAGSPATSPQVVPELLPTVLRGAATTDLPARAVIAGITVPTLILAWTGDRAHPLKTARRLHSLIGGSHLAVARTPHDVLAWPGLFAEHVMSATGPAQRSVAY</sequence>
<keyword evidence="3" id="KW-1185">Reference proteome</keyword>
<dbReference type="InterPro" id="IPR050471">
    <property type="entry name" value="AB_hydrolase"/>
</dbReference>
<dbReference type="Gene3D" id="3.40.50.1820">
    <property type="entry name" value="alpha/beta hydrolase"/>
    <property type="match status" value="1"/>
</dbReference>
<dbReference type="GO" id="GO:0046503">
    <property type="term" value="P:glycerolipid catabolic process"/>
    <property type="evidence" value="ECO:0007669"/>
    <property type="project" value="TreeGrafter"/>
</dbReference>
<protein>
    <submittedName>
        <fullName evidence="2">Alpha/beta hydrolase</fullName>
    </submittedName>
</protein>
<dbReference type="EMBL" id="JAGTTM010000001">
    <property type="protein sequence ID" value="MCC2028303.1"/>
    <property type="molecule type" value="Genomic_DNA"/>
</dbReference>
<proteinExistence type="predicted"/>
<gene>
    <name evidence="2" type="ORF">KEC56_01960</name>
</gene>
<evidence type="ECO:0000313" key="3">
    <source>
        <dbReference type="Proteomes" id="UP001139289"/>
    </source>
</evidence>
<dbReference type="PANTHER" id="PTHR43433:SF5">
    <property type="entry name" value="AB HYDROLASE-1 DOMAIN-CONTAINING PROTEIN"/>
    <property type="match status" value="1"/>
</dbReference>
<accession>A0A9X1S047</accession>
<feature type="domain" description="AB hydrolase-1" evidence="1">
    <location>
        <begin position="21"/>
        <end position="131"/>
    </location>
</feature>
<dbReference type="RefSeq" id="WP_175987602.1">
    <property type="nucleotide sequence ID" value="NZ_JAGTTM010000001.1"/>
</dbReference>
<dbReference type="Proteomes" id="UP001139289">
    <property type="component" value="Unassembled WGS sequence"/>
</dbReference>
<organism evidence="2 3">
    <name type="scientific">Microbacterium tenebrionis</name>
    <dbReference type="NCBI Taxonomy" id="2830665"/>
    <lineage>
        <taxon>Bacteria</taxon>
        <taxon>Bacillati</taxon>
        <taxon>Actinomycetota</taxon>
        <taxon>Actinomycetes</taxon>
        <taxon>Micrococcales</taxon>
        <taxon>Microbacteriaceae</taxon>
        <taxon>Microbacterium</taxon>
    </lineage>
</organism>
<keyword evidence="2" id="KW-0378">Hydrolase</keyword>
<dbReference type="InterPro" id="IPR029058">
    <property type="entry name" value="AB_hydrolase_fold"/>
</dbReference>
<dbReference type="PRINTS" id="PR00111">
    <property type="entry name" value="ABHYDROLASE"/>
</dbReference>
<dbReference type="Pfam" id="PF00561">
    <property type="entry name" value="Abhydrolase_1"/>
    <property type="match status" value="1"/>
</dbReference>
<comment type="caution">
    <text evidence="2">The sequence shown here is derived from an EMBL/GenBank/DDBJ whole genome shotgun (WGS) entry which is preliminary data.</text>
</comment>
<dbReference type="SUPFAM" id="SSF53474">
    <property type="entry name" value="alpha/beta-Hydrolases"/>
    <property type="match status" value="1"/>
</dbReference>
<evidence type="ECO:0000313" key="2">
    <source>
        <dbReference type="EMBL" id="MCC2028303.1"/>
    </source>
</evidence>
<reference evidence="2" key="1">
    <citation type="submission" date="2021-04" db="EMBL/GenBank/DDBJ databases">
        <title>Microbacterium tenobrionis sp. nov. and Microbacterium allomyrinae sp. nov., isolated from larvae of Tenobrio molitor and Allomyrina dichotoma, respectively.</title>
        <authorList>
            <person name="Lee S.D."/>
        </authorList>
    </citation>
    <scope>NUCLEOTIDE SEQUENCE</scope>
    <source>
        <strain evidence="2">YMB-B2</strain>
    </source>
</reference>
<evidence type="ECO:0000259" key="1">
    <source>
        <dbReference type="Pfam" id="PF00561"/>
    </source>
</evidence>
<dbReference type="PANTHER" id="PTHR43433">
    <property type="entry name" value="HYDROLASE, ALPHA/BETA FOLD FAMILY PROTEIN"/>
    <property type="match status" value="1"/>
</dbReference>
<dbReference type="InterPro" id="IPR000073">
    <property type="entry name" value="AB_hydrolase_1"/>
</dbReference>
<name>A0A9X1S047_9MICO</name>
<dbReference type="AlphaFoldDB" id="A0A9X1S047"/>